<dbReference type="Pfam" id="PF00305">
    <property type="entry name" value="Lipoxygenase"/>
    <property type="match status" value="1"/>
</dbReference>
<dbReference type="Pfam" id="PF01477">
    <property type="entry name" value="PLAT"/>
    <property type="match status" value="1"/>
</dbReference>
<sequence length="934" mass="104771">MLLNQFKTGSNASSLVGSSRDGLVLTQVRKTRKSETLQVKATTGEPKKGWLESASTRLEKVGGFLEKKLGGDGTSTAVLDPNMVEYKGKAMIMKKLLQLDLIDRAADLADDASELFLGKHVTIQLVSTETDPSTGKGKLSDEVIIPKWVATFESLAAQDIEFKINFQVPKDFGVPGAIIVKNEHPNEFLLVSFNLTLPDNSAAHFITHSWVYNTNDKEGRIFFRNKTYLPAETPESLKELREKELALLRGDGTGERKECDRIYDYQIYNDLGDPDKNESLERPNLGGNPEFPFPRRCRSGRKLTTKFPEKNYESRDVGGPLGAFYIPRDECFDRSKMSDFRADGVRSIGHSVASKVIGAVTQKKEFDSIAEIKRLYAKKGEKVGGLNNVLPDEPDLPKEEQHPLVFLQEVLTPDGKTAHPLKYPLPQLLQSDEHAWQNNDEFAREFLAGLNPVVIERVKEWPMKSTLAEFGCPVSAIKDSHIEGSLEELSVEEAVSNKRLFVANYHDAFLPYVAKINEQLGAKTYATRALFFLASDQTLKTLALELALPGASPKDPLNARVFTPPTDTSKTDYVWEMAKAHVSNNDITAHQVFSHFTRCHAVTEAVIIASNRNLSRLHPIMQLMAPHYRSTLEINRTARATLIAAGGSIETHFTPKKYSMELAAANYRDTWTFESQALPNDLVARGMAERDESAPHGVKLVVEDYPYAADGLELWGAIQGWNKEYVDIYYKDDNSVLADPELQAWWKEMREKGHEDKKDAPGWPELNSKESLAEILTTIQWIPSCQHAAVNFGQYDYAGWMPQHPTMVRRLIPEEGSAEWDVMMKNPEKYYLSTIANIDSTTTAMSVYEVLSAHSPKEEYIGQRPKEWTADEQACAAFKRFTDKIKEVDGLIKARNADPNLKNRHGVVNMPYQLLRPWSKPGVTAMGVPNSITI</sequence>
<feature type="domain" description="Lipoxygenase" evidence="14">
    <location>
        <begin position="227"/>
        <end position="934"/>
    </location>
</feature>
<evidence type="ECO:0000256" key="11">
    <source>
        <dbReference type="RuleBase" id="RU003975"/>
    </source>
</evidence>
<feature type="region of interest" description="Disordered" evidence="12">
    <location>
        <begin position="274"/>
        <end position="293"/>
    </location>
</feature>
<dbReference type="Proteomes" id="UP000822688">
    <property type="component" value="Chromosome 10"/>
</dbReference>
<dbReference type="PANTHER" id="PTHR11771">
    <property type="entry name" value="LIPOXYGENASE"/>
    <property type="match status" value="1"/>
</dbReference>
<evidence type="ECO:0000256" key="10">
    <source>
        <dbReference type="PROSITE-ProRule" id="PRU00152"/>
    </source>
</evidence>
<name>A0A8T0GKM4_CERPU</name>
<accession>A0A8T0GKM4</accession>
<dbReference type="InterPro" id="IPR036226">
    <property type="entry name" value="LipOase_C_sf"/>
</dbReference>
<reference evidence="15" key="1">
    <citation type="submission" date="2020-06" db="EMBL/GenBank/DDBJ databases">
        <title>WGS assembly of Ceratodon purpureus strain R40.</title>
        <authorList>
            <person name="Carey S.B."/>
            <person name="Jenkins J."/>
            <person name="Shu S."/>
            <person name="Lovell J.T."/>
            <person name="Sreedasyam A."/>
            <person name="Maumus F."/>
            <person name="Tiley G.P."/>
            <person name="Fernandez-Pozo N."/>
            <person name="Barry K."/>
            <person name="Chen C."/>
            <person name="Wang M."/>
            <person name="Lipzen A."/>
            <person name="Daum C."/>
            <person name="Saski C.A."/>
            <person name="Payton A.C."/>
            <person name="Mcbreen J.C."/>
            <person name="Conrad R.E."/>
            <person name="Kollar L.M."/>
            <person name="Olsson S."/>
            <person name="Huttunen S."/>
            <person name="Landis J.B."/>
            <person name="Wickett N.J."/>
            <person name="Johnson M.G."/>
            <person name="Rensing S.A."/>
            <person name="Grimwood J."/>
            <person name="Schmutz J."/>
            <person name="Mcdaniel S.F."/>
        </authorList>
    </citation>
    <scope>NUCLEOTIDE SEQUENCE</scope>
    <source>
        <strain evidence="15">R40</strain>
    </source>
</reference>
<dbReference type="SMART" id="SM00308">
    <property type="entry name" value="LH2"/>
    <property type="match status" value="1"/>
</dbReference>
<dbReference type="EC" id="1.13.11.-" evidence="11"/>
<evidence type="ECO:0000256" key="7">
    <source>
        <dbReference type="ARBA" id="ARBA00023002"/>
    </source>
</evidence>
<evidence type="ECO:0000256" key="9">
    <source>
        <dbReference type="ARBA" id="ARBA00023160"/>
    </source>
</evidence>
<comment type="caution">
    <text evidence="15">The sequence shown here is derived from an EMBL/GenBank/DDBJ whole genome shotgun (WGS) entry which is preliminary data.</text>
</comment>
<comment type="similarity">
    <text evidence="1 11">Belongs to the lipoxygenase family.</text>
</comment>
<keyword evidence="2 11" id="KW-0444">Lipid biosynthesis</keyword>
<dbReference type="Gene3D" id="4.10.375.10">
    <property type="entry name" value="Lipoxygenase-1, Domain 2"/>
    <property type="match status" value="1"/>
</dbReference>
<feature type="domain" description="PLAT" evidence="13">
    <location>
        <begin position="97"/>
        <end position="225"/>
    </location>
</feature>
<evidence type="ECO:0000256" key="5">
    <source>
        <dbReference type="ARBA" id="ARBA00022832"/>
    </source>
</evidence>
<comment type="caution">
    <text evidence="10">Lacks conserved residue(s) required for the propagation of feature annotation.</text>
</comment>
<keyword evidence="7" id="KW-0560">Oxidoreductase</keyword>
<keyword evidence="5" id="KW-0276">Fatty acid metabolism</keyword>
<gene>
    <name evidence="15" type="ORF">KC19_10G154800</name>
</gene>
<evidence type="ECO:0000256" key="2">
    <source>
        <dbReference type="ARBA" id="ARBA00022516"/>
    </source>
</evidence>
<dbReference type="InterPro" id="IPR027433">
    <property type="entry name" value="Lipoxygenase_dom_3"/>
</dbReference>
<evidence type="ECO:0000256" key="4">
    <source>
        <dbReference type="ARBA" id="ARBA00022767"/>
    </source>
</evidence>
<dbReference type="PRINTS" id="PR00087">
    <property type="entry name" value="LIPOXYGENASE"/>
</dbReference>
<dbReference type="SUPFAM" id="SSF49723">
    <property type="entry name" value="Lipase/lipooxygenase domain (PLAT/LH2 domain)"/>
    <property type="match status" value="1"/>
</dbReference>
<evidence type="ECO:0000256" key="8">
    <source>
        <dbReference type="ARBA" id="ARBA00023098"/>
    </source>
</evidence>
<dbReference type="SUPFAM" id="SSF48484">
    <property type="entry name" value="Lipoxigenase"/>
    <property type="match status" value="1"/>
</dbReference>
<evidence type="ECO:0000313" key="15">
    <source>
        <dbReference type="EMBL" id="KAG0560106.1"/>
    </source>
</evidence>
<keyword evidence="8" id="KW-0443">Lipid metabolism</keyword>
<dbReference type="InterPro" id="IPR013819">
    <property type="entry name" value="LipOase_C"/>
</dbReference>
<dbReference type="GO" id="GO:0016702">
    <property type="term" value="F:oxidoreductase activity, acting on single donors with incorporation of molecular oxygen, incorporation of two atoms of oxygen"/>
    <property type="evidence" value="ECO:0007669"/>
    <property type="project" value="InterPro"/>
</dbReference>
<dbReference type="PRINTS" id="PR00468">
    <property type="entry name" value="PLTLPOXGNASE"/>
</dbReference>
<protein>
    <recommendedName>
        <fullName evidence="11">Lipoxygenase</fullName>
        <ecNumber evidence="11">1.13.11.-</ecNumber>
    </recommendedName>
</protein>
<evidence type="ECO:0000256" key="3">
    <source>
        <dbReference type="ARBA" id="ARBA00022723"/>
    </source>
</evidence>
<comment type="pathway">
    <text evidence="11">Lipid metabolism; oxylipin biosynthesis.</text>
</comment>
<dbReference type="InterPro" id="IPR001024">
    <property type="entry name" value="PLAT/LH2_dom"/>
</dbReference>
<comment type="function">
    <text evidence="11">Plant lipoxygenase may be involved in a number of diverse aspects of plant physiology including growth and development, pest resistance, and senescence or responses to wounding.</text>
</comment>
<evidence type="ECO:0000256" key="12">
    <source>
        <dbReference type="SAM" id="MobiDB-lite"/>
    </source>
</evidence>
<dbReference type="PROSITE" id="PS50095">
    <property type="entry name" value="PLAT"/>
    <property type="match status" value="1"/>
</dbReference>
<dbReference type="Gene3D" id="2.60.60.20">
    <property type="entry name" value="PLAT/LH2 domain"/>
    <property type="match status" value="1"/>
</dbReference>
<dbReference type="GO" id="GO:0006633">
    <property type="term" value="P:fatty acid biosynthetic process"/>
    <property type="evidence" value="ECO:0007669"/>
    <property type="project" value="UniProtKB-KW"/>
</dbReference>
<evidence type="ECO:0000259" key="13">
    <source>
        <dbReference type="PROSITE" id="PS50095"/>
    </source>
</evidence>
<keyword evidence="9 11" id="KW-0275">Fatty acid biosynthesis</keyword>
<dbReference type="Gene3D" id="4.10.372.10">
    <property type="entry name" value="Lipoxygenase-1, Domain 3"/>
    <property type="match status" value="1"/>
</dbReference>
<evidence type="ECO:0000256" key="1">
    <source>
        <dbReference type="ARBA" id="ARBA00009419"/>
    </source>
</evidence>
<dbReference type="Gene3D" id="3.10.450.60">
    <property type="match status" value="1"/>
</dbReference>
<dbReference type="InterPro" id="IPR020834">
    <property type="entry name" value="LipOase_CS"/>
</dbReference>
<dbReference type="PROSITE" id="PS51393">
    <property type="entry name" value="LIPOXYGENASE_3"/>
    <property type="match status" value="1"/>
</dbReference>
<dbReference type="Gene3D" id="1.20.245.10">
    <property type="entry name" value="Lipoxygenase-1, Domain 5"/>
    <property type="match status" value="1"/>
</dbReference>
<evidence type="ECO:0000256" key="6">
    <source>
        <dbReference type="ARBA" id="ARBA00022964"/>
    </source>
</evidence>
<proteinExistence type="inferred from homology"/>
<dbReference type="PROSITE" id="PS00081">
    <property type="entry name" value="LIPOXYGENASE_2"/>
    <property type="match status" value="1"/>
</dbReference>
<keyword evidence="3" id="KW-0479">Metal-binding</keyword>
<dbReference type="GO" id="GO:0031408">
    <property type="term" value="P:oxylipin biosynthetic process"/>
    <property type="evidence" value="ECO:0007669"/>
    <property type="project" value="UniProtKB-UniRule"/>
</dbReference>
<dbReference type="GO" id="GO:0034440">
    <property type="term" value="P:lipid oxidation"/>
    <property type="evidence" value="ECO:0007669"/>
    <property type="project" value="InterPro"/>
</dbReference>
<evidence type="ECO:0000259" key="14">
    <source>
        <dbReference type="PROSITE" id="PS51393"/>
    </source>
</evidence>
<keyword evidence="4 11" id="KW-0925">Oxylipin biosynthesis</keyword>
<dbReference type="InterPro" id="IPR000907">
    <property type="entry name" value="LipOase"/>
</dbReference>
<keyword evidence="16" id="KW-1185">Reference proteome</keyword>
<evidence type="ECO:0000313" key="16">
    <source>
        <dbReference type="Proteomes" id="UP000822688"/>
    </source>
</evidence>
<keyword evidence="6" id="KW-0223">Dioxygenase</keyword>
<dbReference type="InterPro" id="IPR001246">
    <property type="entry name" value="LipOase_plant"/>
</dbReference>
<dbReference type="GO" id="GO:0046872">
    <property type="term" value="F:metal ion binding"/>
    <property type="evidence" value="ECO:0007669"/>
    <property type="project" value="UniProtKB-UniRule"/>
</dbReference>
<organism evidence="15 16">
    <name type="scientific">Ceratodon purpureus</name>
    <name type="common">Fire moss</name>
    <name type="synonym">Dicranum purpureum</name>
    <dbReference type="NCBI Taxonomy" id="3225"/>
    <lineage>
        <taxon>Eukaryota</taxon>
        <taxon>Viridiplantae</taxon>
        <taxon>Streptophyta</taxon>
        <taxon>Embryophyta</taxon>
        <taxon>Bryophyta</taxon>
        <taxon>Bryophytina</taxon>
        <taxon>Bryopsida</taxon>
        <taxon>Dicranidae</taxon>
        <taxon>Pseudoditrichales</taxon>
        <taxon>Ditrichaceae</taxon>
        <taxon>Ceratodon</taxon>
    </lineage>
</organism>
<dbReference type="EMBL" id="CM026431">
    <property type="protein sequence ID" value="KAG0560106.1"/>
    <property type="molecule type" value="Genomic_DNA"/>
</dbReference>
<dbReference type="InterPro" id="IPR036392">
    <property type="entry name" value="PLAT/LH2_dom_sf"/>
</dbReference>
<dbReference type="AlphaFoldDB" id="A0A8T0GKM4"/>